<dbReference type="Pfam" id="PF24175">
    <property type="entry name" value="SU10_adaptor"/>
    <property type="match status" value="1"/>
</dbReference>
<protein>
    <submittedName>
        <fullName evidence="2">Uncharacterized protein</fullName>
    </submittedName>
</protein>
<feature type="non-terminal residue" evidence="2">
    <location>
        <position position="1"/>
    </location>
</feature>
<reference evidence="2" key="1">
    <citation type="submission" date="2018-05" db="EMBL/GenBank/DDBJ databases">
        <authorList>
            <person name="Lanie J.A."/>
            <person name="Ng W.-L."/>
            <person name="Kazmierczak K.M."/>
            <person name="Andrzejewski T.M."/>
            <person name="Davidsen T.M."/>
            <person name="Wayne K.J."/>
            <person name="Tettelin H."/>
            <person name="Glass J.I."/>
            <person name="Rusch D."/>
            <person name="Podicherti R."/>
            <person name="Tsui H.-C.T."/>
            <person name="Winkler M.E."/>
        </authorList>
    </citation>
    <scope>NUCLEOTIDE SEQUENCE</scope>
</reference>
<gene>
    <name evidence="2" type="ORF">METZ01_LOCUS320398</name>
</gene>
<evidence type="ECO:0000256" key="1">
    <source>
        <dbReference type="SAM" id="MobiDB-lite"/>
    </source>
</evidence>
<dbReference type="EMBL" id="UINC01104420">
    <property type="protein sequence ID" value="SVC67544.1"/>
    <property type="molecule type" value="Genomic_DNA"/>
</dbReference>
<organism evidence="2">
    <name type="scientific">marine metagenome</name>
    <dbReference type="NCBI Taxonomy" id="408172"/>
    <lineage>
        <taxon>unclassified sequences</taxon>
        <taxon>metagenomes</taxon>
        <taxon>ecological metagenomes</taxon>
    </lineage>
</organism>
<evidence type="ECO:0000313" key="2">
    <source>
        <dbReference type="EMBL" id="SVC67544.1"/>
    </source>
</evidence>
<feature type="region of interest" description="Disordered" evidence="1">
    <location>
        <begin position="165"/>
        <end position="192"/>
    </location>
</feature>
<feature type="compositionally biased region" description="Basic and acidic residues" evidence="1">
    <location>
        <begin position="170"/>
        <end position="183"/>
    </location>
</feature>
<accession>A0A382P2B4</accession>
<name>A0A382P2B4_9ZZZZ</name>
<sequence length="192" mass="21016">REVPIDADRKEVIGNLVASKDNVNAPAGTLFVRGLQVYTSTTAATGANSWLEKKDISFLREYDAAETTTGTPKYYAMSGEAEGSGATSSGRITIVPTPSSAFMYKIHYNARPTGLSSANTTTFLSLNFGNGLLYACLVEAFSYLKGPMDMLQLYEQKYQTEVQKFGGEQIGRRRRDDYTDGEPRIPVQSPTP</sequence>
<dbReference type="InterPro" id="IPR056209">
    <property type="entry name" value="SU10_adaptor"/>
</dbReference>
<dbReference type="AlphaFoldDB" id="A0A382P2B4"/>
<proteinExistence type="predicted"/>